<evidence type="ECO:0000259" key="10">
    <source>
        <dbReference type="PROSITE" id="PS51192"/>
    </source>
</evidence>
<evidence type="ECO:0000256" key="1">
    <source>
        <dbReference type="ARBA" id="ARBA00022448"/>
    </source>
</evidence>
<dbReference type="PROSITE" id="PS01312">
    <property type="entry name" value="SECA"/>
    <property type="match status" value="1"/>
</dbReference>
<dbReference type="InterPro" id="IPR014018">
    <property type="entry name" value="SecA_motor_DEAD"/>
</dbReference>
<keyword evidence="6" id="KW-1278">Translocase</keyword>
<dbReference type="RefSeq" id="WP_170168402.1">
    <property type="nucleotide sequence ID" value="NZ_QPJK01000017.1"/>
</dbReference>
<evidence type="ECO:0000313" key="12">
    <source>
        <dbReference type="EMBL" id="RCW63873.1"/>
    </source>
</evidence>
<feature type="domain" description="SecA family profile" evidence="11">
    <location>
        <begin position="28"/>
        <end position="629"/>
    </location>
</feature>
<dbReference type="PRINTS" id="PR00906">
    <property type="entry name" value="SECA"/>
</dbReference>
<dbReference type="InterPro" id="IPR027417">
    <property type="entry name" value="P-loop_NTPase"/>
</dbReference>
<reference evidence="12 13" key="1">
    <citation type="submission" date="2018-07" db="EMBL/GenBank/DDBJ databases">
        <title>Genomic Encyclopedia of Type Strains, Phase IV (KMG-IV): sequencing the most valuable type-strain genomes for metagenomic binning, comparative biology and taxonomic classification.</title>
        <authorList>
            <person name="Goeker M."/>
        </authorList>
    </citation>
    <scope>NUCLEOTIDE SEQUENCE [LARGE SCALE GENOMIC DNA]</scope>
    <source>
        <strain evidence="12 13">DSM 21634</strain>
    </source>
</reference>
<dbReference type="GO" id="GO:0006886">
    <property type="term" value="P:intracellular protein transport"/>
    <property type="evidence" value="ECO:0007669"/>
    <property type="project" value="InterPro"/>
</dbReference>
<keyword evidence="5" id="KW-0653">Protein transport</keyword>
<accession>A0A368X7E3</accession>
<dbReference type="EMBL" id="QPJK01000017">
    <property type="protein sequence ID" value="RCW63873.1"/>
    <property type="molecule type" value="Genomic_DNA"/>
</dbReference>
<dbReference type="PANTHER" id="PTHR30612">
    <property type="entry name" value="SECA INNER MEMBRANE COMPONENT OF SEC PROTEIN SECRETION SYSTEM"/>
    <property type="match status" value="1"/>
</dbReference>
<feature type="region of interest" description="Disordered" evidence="9">
    <location>
        <begin position="570"/>
        <end position="590"/>
    </location>
</feature>
<dbReference type="GO" id="GO:0005524">
    <property type="term" value="F:ATP binding"/>
    <property type="evidence" value="ECO:0007669"/>
    <property type="project" value="UniProtKB-KW"/>
</dbReference>
<dbReference type="Pfam" id="PF01043">
    <property type="entry name" value="SecA_PP_bind"/>
    <property type="match status" value="1"/>
</dbReference>
<evidence type="ECO:0000256" key="7">
    <source>
        <dbReference type="ARBA" id="ARBA00023010"/>
    </source>
</evidence>
<dbReference type="Pfam" id="PF21090">
    <property type="entry name" value="P-loop_SecA"/>
    <property type="match status" value="2"/>
</dbReference>
<dbReference type="SUPFAM" id="SSF81767">
    <property type="entry name" value="Pre-protein crosslinking domain of SecA"/>
    <property type="match status" value="1"/>
</dbReference>
<dbReference type="GO" id="GO:0016020">
    <property type="term" value="C:membrane"/>
    <property type="evidence" value="ECO:0007669"/>
    <property type="project" value="InterPro"/>
</dbReference>
<comment type="caution">
    <text evidence="12">The sequence shown here is derived from an EMBL/GenBank/DDBJ whole genome shotgun (WGS) entry which is preliminary data.</text>
</comment>
<dbReference type="InterPro" id="IPR020937">
    <property type="entry name" value="SecA_CS"/>
</dbReference>
<keyword evidence="2" id="KW-1003">Cell membrane</keyword>
<evidence type="ECO:0000256" key="5">
    <source>
        <dbReference type="ARBA" id="ARBA00022927"/>
    </source>
</evidence>
<evidence type="ECO:0000313" key="13">
    <source>
        <dbReference type="Proteomes" id="UP000252884"/>
    </source>
</evidence>
<dbReference type="InterPro" id="IPR011115">
    <property type="entry name" value="SecA_DEAD"/>
</dbReference>
<dbReference type="GO" id="GO:0017038">
    <property type="term" value="P:protein import"/>
    <property type="evidence" value="ECO:0007669"/>
    <property type="project" value="InterPro"/>
</dbReference>
<feature type="domain" description="Helicase ATP-binding" evidence="10">
    <location>
        <begin position="114"/>
        <end position="268"/>
    </location>
</feature>
<keyword evidence="3" id="KW-0547">Nucleotide-binding</keyword>
<dbReference type="PANTHER" id="PTHR30612:SF0">
    <property type="entry name" value="CHLOROPLAST PROTEIN-TRANSPORTING ATPASE"/>
    <property type="match status" value="1"/>
</dbReference>
<sequence>MNTAALHLPVPGMRWGSYPERPEPPGGRSWRRGLPLPFALRWPGAWRQRAQAVWDQAAQWQALDDTAFAALREEVQQRLLRSGLDGAAAAQALAYVAEAARRTQGRQAYVTQLMAALALLRGHLAEMATGEGKSLAAALTAGVAALAGIPVHVLTANDYLVQRDAETFAPLYRLLHLRCAWVGARHDEAERRQAYAADVVYATAREAAFDYLRDRMRHGTGGAPLQQRARALAGRDGEGPVLRGLCMAVIDEADSILIDEAQMPLVLSREVVDPAARAFLWQAWALSGRLVLGQDFMLQGQPARAALLPAGLERLARLAAGLGPLWVNAQQRAETVVTALSARHLLQRDRDYVVVPGDPAKRSKPEIAIVDMLSGRIAEGRRWSRGLHGLVALKEGIPMPPESETMLQMTYQRFFRRYHRLCGMSGTLAEGRTELRQLYGCTMLRVPLRLPDRSSAWPLRCYADEAARQRAAVARIQALAASGRPVLVGCDSVAASEAMGQALATAGVAHQVLHARLDAAEAAIVARAGAHGQVTVATNMAGRGTDIHLDALALAAGGLHVLSCQHNASRRHDRQLSGRAARQGQPGSHETWLVPRAPLAAGTDEAGGAGARLSGLHRLLRLLPGRVRADGRAALPPALLAWALQREQGRTERLQARRRQQLFQHDIRFDASLCFTGQRR</sequence>
<dbReference type="InterPro" id="IPR000185">
    <property type="entry name" value="SecA"/>
</dbReference>
<keyword evidence="8" id="KW-0472">Membrane</keyword>
<evidence type="ECO:0000256" key="9">
    <source>
        <dbReference type="SAM" id="MobiDB-lite"/>
    </source>
</evidence>
<organism evidence="12 13">
    <name type="scientific">Pseudorhodoferax soli</name>
    <dbReference type="NCBI Taxonomy" id="545864"/>
    <lineage>
        <taxon>Bacteria</taxon>
        <taxon>Pseudomonadati</taxon>
        <taxon>Pseudomonadota</taxon>
        <taxon>Betaproteobacteria</taxon>
        <taxon>Burkholderiales</taxon>
        <taxon>Comamonadaceae</taxon>
    </lineage>
</organism>
<dbReference type="Gene3D" id="3.40.50.300">
    <property type="entry name" value="P-loop containing nucleotide triphosphate hydrolases"/>
    <property type="match status" value="2"/>
</dbReference>
<dbReference type="Proteomes" id="UP000252884">
    <property type="component" value="Unassembled WGS sequence"/>
</dbReference>
<dbReference type="SUPFAM" id="SSF52540">
    <property type="entry name" value="P-loop containing nucleoside triphosphate hydrolases"/>
    <property type="match status" value="2"/>
</dbReference>
<evidence type="ECO:0000256" key="4">
    <source>
        <dbReference type="ARBA" id="ARBA00022840"/>
    </source>
</evidence>
<dbReference type="PROSITE" id="PS51192">
    <property type="entry name" value="HELICASE_ATP_BIND_1"/>
    <property type="match status" value="1"/>
</dbReference>
<dbReference type="InterPro" id="IPR011130">
    <property type="entry name" value="SecA_preprotein_X-link_dom"/>
</dbReference>
<name>A0A368X7E3_9BURK</name>
<dbReference type="InterPro" id="IPR036670">
    <property type="entry name" value="SecA_X-link_sf"/>
</dbReference>
<gene>
    <name evidence="12" type="ORF">DES41_11793</name>
</gene>
<dbReference type="InterPro" id="IPR044722">
    <property type="entry name" value="SecA_SF2_C"/>
</dbReference>
<dbReference type="SMART" id="SM00957">
    <property type="entry name" value="SecA_DEAD"/>
    <property type="match status" value="1"/>
</dbReference>
<evidence type="ECO:0000256" key="3">
    <source>
        <dbReference type="ARBA" id="ARBA00022741"/>
    </source>
</evidence>
<evidence type="ECO:0000256" key="2">
    <source>
        <dbReference type="ARBA" id="ARBA00022475"/>
    </source>
</evidence>
<dbReference type="AlphaFoldDB" id="A0A368X7E3"/>
<dbReference type="Gene3D" id="3.90.1440.10">
    <property type="entry name" value="SecA, preprotein cross-linking domain"/>
    <property type="match status" value="1"/>
</dbReference>
<dbReference type="PROSITE" id="PS51196">
    <property type="entry name" value="SECA_MOTOR_DEAD"/>
    <property type="match status" value="1"/>
</dbReference>
<keyword evidence="7" id="KW-0811">Translocation</keyword>
<proteinExistence type="predicted"/>
<keyword evidence="13" id="KW-1185">Reference proteome</keyword>
<evidence type="ECO:0000256" key="6">
    <source>
        <dbReference type="ARBA" id="ARBA00022967"/>
    </source>
</evidence>
<dbReference type="SMART" id="SM00958">
    <property type="entry name" value="SecA_PP_bind"/>
    <property type="match status" value="1"/>
</dbReference>
<dbReference type="InterPro" id="IPR014001">
    <property type="entry name" value="Helicase_ATP-bd"/>
</dbReference>
<keyword evidence="4" id="KW-0067">ATP-binding</keyword>
<keyword evidence="1" id="KW-0813">Transport</keyword>
<dbReference type="Pfam" id="PF07517">
    <property type="entry name" value="SecA_DEAD"/>
    <property type="match status" value="1"/>
</dbReference>
<protein>
    <submittedName>
        <fullName evidence="12">Preprotein translocase subunit SecA</fullName>
    </submittedName>
</protein>
<evidence type="ECO:0000259" key="11">
    <source>
        <dbReference type="PROSITE" id="PS51196"/>
    </source>
</evidence>
<evidence type="ECO:0000256" key="8">
    <source>
        <dbReference type="ARBA" id="ARBA00023136"/>
    </source>
</evidence>
<dbReference type="GO" id="GO:0006605">
    <property type="term" value="P:protein targeting"/>
    <property type="evidence" value="ECO:0007669"/>
    <property type="project" value="InterPro"/>
</dbReference>